<dbReference type="GO" id="GO:0005886">
    <property type="term" value="C:plasma membrane"/>
    <property type="evidence" value="ECO:0007669"/>
    <property type="project" value="TreeGrafter"/>
</dbReference>
<accession>A0A9X5C410</accession>
<comment type="function">
    <text evidence="1">Multidrug efflux pump.</text>
</comment>
<keyword evidence="4" id="KW-0813">Transport</keyword>
<comment type="caution">
    <text evidence="8">The sequence shown here is derived from an EMBL/GenBank/DDBJ whole genome shotgun (WGS) entry which is preliminary data.</text>
</comment>
<sequence>MERKSYIVSQQFTKFFIPTILMTMALSMSIVIDGMIVGNILGPEALAAVNLVLPVTLIFNSLYVLFGVGGSALYSVALGRREKERARQFFTVSLAAMLAASLLVLSGGLFLCGGISEALTKNAPNLTEPVYDYLSIVMLAAPLLIVVPGLVYFIRSSGNVRTASAALITANVVNLLLDLVYIGGLNMGIKGAALATGTGYFTGLLIALYGVFRCETLKPEAVSAPAAVSLLKETVSTGLPNTINTVLNFFRLTCINAIVMMYLGSSGVTAFSVCTSCLSIVSMFVGGSAQTMGPLLGTLYGEGDTRGVRFAVKKAVCITGISSLILLALFEIFPGQITGMFGVSDAGQTAVAVEALRIYAWNLPVMGILFVAMCVYPILGFKKLSGFIALLEGFLLVVPAAWLLAGAFGSAGIWAAFPAGEFGTLLILFLLTGRIRKKQPRVHGLFLLEKEQKKNVLDVTMIQEVSQAVALSERAIGFCRENTVPEITANKVGLALEEMAVNIINQKKKGRKQSYIDVRITIGENHICISVRDNGAPYHPFLQESADGDFDNIRMVLAITDEAAYDYILGMNSSILKICI</sequence>
<proteinExistence type="inferred from homology"/>
<evidence type="ECO:0000313" key="9">
    <source>
        <dbReference type="Proteomes" id="UP000474104"/>
    </source>
</evidence>
<dbReference type="PANTHER" id="PTHR43298:SF2">
    <property type="entry name" value="FMN_FAD EXPORTER YEEO-RELATED"/>
    <property type="match status" value="1"/>
</dbReference>
<keyword evidence="6" id="KW-0812">Transmembrane</keyword>
<reference evidence="8 9" key="1">
    <citation type="submission" date="2019-07" db="EMBL/GenBank/DDBJ databases">
        <title>Draft genome sequences of 15 bacterial species constituting the stable defined intestinal microbiota of the GM15 gnotobiotic mouse model.</title>
        <authorList>
            <person name="Elie C."/>
            <person name="Mathieu A."/>
            <person name="Saliou A."/>
            <person name="Darnaud M."/>
            <person name="Leulier F."/>
            <person name="Tamellini A."/>
        </authorList>
    </citation>
    <scope>NUCLEOTIDE SEQUENCE [LARGE SCALE GENOMIC DNA]</scope>
    <source>
        <strain evidence="9">ASF 502</strain>
    </source>
</reference>
<evidence type="ECO:0000256" key="3">
    <source>
        <dbReference type="ARBA" id="ARBA00020268"/>
    </source>
</evidence>
<organism evidence="8 9">
    <name type="scientific">Schaedlerella arabinosiphila</name>
    <dbReference type="NCBI Taxonomy" id="2044587"/>
    <lineage>
        <taxon>Bacteria</taxon>
        <taxon>Bacillati</taxon>
        <taxon>Bacillota</taxon>
        <taxon>Clostridia</taxon>
        <taxon>Lachnospirales</taxon>
        <taxon>Lachnospiraceae</taxon>
        <taxon>Schaedlerella</taxon>
    </lineage>
</organism>
<evidence type="ECO:0000259" key="7">
    <source>
        <dbReference type="Pfam" id="PF13581"/>
    </source>
</evidence>
<dbReference type="RefSeq" id="WP_004068890.1">
    <property type="nucleotide sequence ID" value="NZ_VIRB01000024.1"/>
</dbReference>
<evidence type="ECO:0000256" key="6">
    <source>
        <dbReference type="SAM" id="Phobius"/>
    </source>
</evidence>
<evidence type="ECO:0000256" key="4">
    <source>
        <dbReference type="ARBA" id="ARBA00022448"/>
    </source>
</evidence>
<evidence type="ECO:0000313" key="8">
    <source>
        <dbReference type="EMBL" id="NDO67530.1"/>
    </source>
</evidence>
<dbReference type="Pfam" id="PF01554">
    <property type="entry name" value="MatE"/>
    <property type="match status" value="2"/>
</dbReference>
<protein>
    <recommendedName>
        <fullName evidence="3">Probable multidrug resistance protein NorM</fullName>
    </recommendedName>
    <alternativeName>
        <fullName evidence="5">Multidrug-efflux transporter</fullName>
    </alternativeName>
</protein>
<dbReference type="InterPro" id="IPR003594">
    <property type="entry name" value="HATPase_dom"/>
</dbReference>
<gene>
    <name evidence="8" type="ORF">FMM80_01820</name>
</gene>
<feature type="transmembrane region" description="Helical" evidence="6">
    <location>
        <begin position="89"/>
        <end position="111"/>
    </location>
</feature>
<dbReference type="AlphaFoldDB" id="A0A9X5C410"/>
<evidence type="ECO:0000256" key="5">
    <source>
        <dbReference type="ARBA" id="ARBA00031636"/>
    </source>
</evidence>
<dbReference type="InterPro" id="IPR002528">
    <property type="entry name" value="MATE_fam"/>
</dbReference>
<comment type="similarity">
    <text evidence="2">Belongs to the multi antimicrobial extrusion (MATE) (TC 2.A.66.1) family.</text>
</comment>
<feature type="transmembrane region" description="Helical" evidence="6">
    <location>
        <begin position="12"/>
        <end position="32"/>
    </location>
</feature>
<dbReference type="InterPro" id="IPR050222">
    <property type="entry name" value="MATE_MdtK"/>
</dbReference>
<dbReference type="Pfam" id="PF13581">
    <property type="entry name" value="HATPase_c_2"/>
    <property type="match status" value="1"/>
</dbReference>
<feature type="transmembrane region" description="Helical" evidence="6">
    <location>
        <begin position="386"/>
        <end position="405"/>
    </location>
</feature>
<dbReference type="GO" id="GO:0015297">
    <property type="term" value="F:antiporter activity"/>
    <property type="evidence" value="ECO:0007669"/>
    <property type="project" value="InterPro"/>
</dbReference>
<feature type="transmembrane region" description="Helical" evidence="6">
    <location>
        <begin position="191"/>
        <end position="212"/>
    </location>
</feature>
<feature type="transmembrane region" description="Helical" evidence="6">
    <location>
        <begin position="165"/>
        <end position="185"/>
    </location>
</feature>
<dbReference type="InterPro" id="IPR036890">
    <property type="entry name" value="HATPase_C_sf"/>
</dbReference>
<dbReference type="Proteomes" id="UP000474104">
    <property type="component" value="Unassembled WGS sequence"/>
</dbReference>
<feature type="transmembrane region" description="Helical" evidence="6">
    <location>
        <begin position="52"/>
        <end position="77"/>
    </location>
</feature>
<dbReference type="OrthoDB" id="1992504at2"/>
<feature type="transmembrane region" description="Helical" evidence="6">
    <location>
        <begin position="358"/>
        <end position="379"/>
    </location>
</feature>
<dbReference type="PANTHER" id="PTHR43298">
    <property type="entry name" value="MULTIDRUG RESISTANCE PROTEIN NORM-RELATED"/>
    <property type="match status" value="1"/>
</dbReference>
<dbReference type="GO" id="GO:0042910">
    <property type="term" value="F:xenobiotic transmembrane transporter activity"/>
    <property type="evidence" value="ECO:0007669"/>
    <property type="project" value="InterPro"/>
</dbReference>
<keyword evidence="6" id="KW-1133">Transmembrane helix</keyword>
<feature type="domain" description="Histidine kinase/HSP90-like ATPase" evidence="7">
    <location>
        <begin position="473"/>
        <end position="541"/>
    </location>
</feature>
<evidence type="ECO:0000256" key="1">
    <source>
        <dbReference type="ARBA" id="ARBA00003408"/>
    </source>
</evidence>
<evidence type="ECO:0000256" key="2">
    <source>
        <dbReference type="ARBA" id="ARBA00010199"/>
    </source>
</evidence>
<feature type="transmembrane region" description="Helical" evidence="6">
    <location>
        <begin position="315"/>
        <end position="338"/>
    </location>
</feature>
<feature type="transmembrane region" description="Helical" evidence="6">
    <location>
        <begin position="411"/>
        <end position="431"/>
    </location>
</feature>
<feature type="transmembrane region" description="Helical" evidence="6">
    <location>
        <begin position="131"/>
        <end position="153"/>
    </location>
</feature>
<dbReference type="EMBL" id="VIRB01000024">
    <property type="protein sequence ID" value="NDO67530.1"/>
    <property type="molecule type" value="Genomic_DNA"/>
</dbReference>
<name>A0A9X5C410_9FIRM</name>
<keyword evidence="6" id="KW-0472">Membrane</keyword>
<dbReference type="Gene3D" id="3.30.565.10">
    <property type="entry name" value="Histidine kinase-like ATPase, C-terminal domain"/>
    <property type="match status" value="1"/>
</dbReference>